<keyword evidence="1" id="KW-0812">Transmembrane</keyword>
<feature type="domain" description="Endonuclease/exonuclease/phosphatase" evidence="2">
    <location>
        <begin position="99"/>
        <end position="320"/>
    </location>
</feature>
<protein>
    <recommendedName>
        <fullName evidence="2">Endonuclease/exonuclease/phosphatase domain-containing protein</fullName>
    </recommendedName>
</protein>
<evidence type="ECO:0000256" key="1">
    <source>
        <dbReference type="SAM" id="Phobius"/>
    </source>
</evidence>
<dbReference type="Proteomes" id="UP001458946">
    <property type="component" value="Unassembled WGS sequence"/>
</dbReference>
<proteinExistence type="predicted"/>
<accession>A0ABP9VCW8</accession>
<dbReference type="Gene3D" id="3.60.10.10">
    <property type="entry name" value="Endonuclease/exonuclease/phosphatase"/>
    <property type="match status" value="1"/>
</dbReference>
<evidence type="ECO:0000313" key="3">
    <source>
        <dbReference type="EMBL" id="GAA5503086.1"/>
    </source>
</evidence>
<feature type="transmembrane region" description="Helical" evidence="1">
    <location>
        <begin position="7"/>
        <end position="22"/>
    </location>
</feature>
<keyword evidence="4" id="KW-1185">Reference proteome</keyword>
<dbReference type="EMBL" id="BAABRN010000037">
    <property type="protein sequence ID" value="GAA5503086.1"/>
    <property type="molecule type" value="Genomic_DNA"/>
</dbReference>
<feature type="transmembrane region" description="Helical" evidence="1">
    <location>
        <begin position="62"/>
        <end position="82"/>
    </location>
</feature>
<dbReference type="SUPFAM" id="SSF56219">
    <property type="entry name" value="DNase I-like"/>
    <property type="match status" value="1"/>
</dbReference>
<name>A0ABP9VCW8_9DEIO</name>
<evidence type="ECO:0000313" key="4">
    <source>
        <dbReference type="Proteomes" id="UP001458946"/>
    </source>
</evidence>
<organism evidence="3 4">
    <name type="scientific">Deinococcus xinjiangensis</name>
    <dbReference type="NCBI Taxonomy" id="457454"/>
    <lineage>
        <taxon>Bacteria</taxon>
        <taxon>Thermotogati</taxon>
        <taxon>Deinococcota</taxon>
        <taxon>Deinococci</taxon>
        <taxon>Deinococcales</taxon>
        <taxon>Deinococcaceae</taxon>
        <taxon>Deinococcus</taxon>
    </lineage>
</organism>
<comment type="caution">
    <text evidence="3">The sequence shown here is derived from an EMBL/GenBank/DDBJ whole genome shotgun (WGS) entry which is preliminary data.</text>
</comment>
<keyword evidence="1" id="KW-0472">Membrane</keyword>
<sequence>MLAIRFWSLLFVVVAALWWWATRTHAGSWWWAAVLNVIPPQILLPLPLWLAWRAMKAKKRGWVLLNLAAAALFTVSTVGFVLPKAAKPQMQSDVPLTLMTLNANYASASPAHLAEIALREGVQVLTLQEGLNKSFSAEPYQSELRAAFPNWTLVRHDELLTLSRLPVLKSQVVKFPNTPHAVLVTWLRDEGQTVMVVNTHLPTLSLMPNSSDKVLGRDLPERIGHGLSIRRDFQQTVAGLLRQNAGPLVLAGDLNTPARGGVVNQLRFLKLRDAFAEGGSGFGFTHYALPLMGHSRIDYVWVRDLQVVRATVQRDLLSDHRAYVVRLSVPAPVDETSGAGESGKPDDGK</sequence>
<evidence type="ECO:0000259" key="2">
    <source>
        <dbReference type="Pfam" id="PF03372"/>
    </source>
</evidence>
<feature type="transmembrane region" description="Helical" evidence="1">
    <location>
        <begin position="28"/>
        <end position="50"/>
    </location>
</feature>
<dbReference type="InterPro" id="IPR005135">
    <property type="entry name" value="Endo/exonuclease/phosphatase"/>
</dbReference>
<reference evidence="3 4" key="1">
    <citation type="submission" date="2024-02" db="EMBL/GenBank/DDBJ databases">
        <title>Deinococcus xinjiangensis NBRC 107630.</title>
        <authorList>
            <person name="Ichikawa N."/>
            <person name="Katano-Makiyama Y."/>
            <person name="Hidaka K."/>
        </authorList>
    </citation>
    <scope>NUCLEOTIDE SEQUENCE [LARGE SCALE GENOMIC DNA]</scope>
    <source>
        <strain evidence="3 4">NBRC 107630</strain>
    </source>
</reference>
<keyword evidence="1" id="KW-1133">Transmembrane helix</keyword>
<dbReference type="Pfam" id="PF03372">
    <property type="entry name" value="Exo_endo_phos"/>
    <property type="match status" value="1"/>
</dbReference>
<gene>
    <name evidence="3" type="ORF">Dxin01_02835</name>
</gene>
<dbReference type="InterPro" id="IPR036691">
    <property type="entry name" value="Endo/exonu/phosph_ase_sf"/>
</dbReference>